<evidence type="ECO:0000313" key="9">
    <source>
        <dbReference type="EMBL" id="MCQ8184215.1"/>
    </source>
</evidence>
<dbReference type="Gene3D" id="3.40.50.620">
    <property type="entry name" value="HUPs"/>
    <property type="match status" value="1"/>
</dbReference>
<keyword evidence="2" id="KW-0479">Metal-binding</keyword>
<dbReference type="InterPro" id="IPR049940">
    <property type="entry name" value="GluQ/Sye"/>
</dbReference>
<dbReference type="GO" id="GO:0006424">
    <property type="term" value="P:glutamyl-tRNA aminoacylation"/>
    <property type="evidence" value="ECO:0007669"/>
    <property type="project" value="TreeGrafter"/>
</dbReference>
<proteinExistence type="inferred from homology"/>
<evidence type="ECO:0000256" key="6">
    <source>
        <dbReference type="ARBA" id="ARBA00023146"/>
    </source>
</evidence>
<dbReference type="PROSITE" id="PS00178">
    <property type="entry name" value="AA_TRNA_LIGASE_I"/>
    <property type="match status" value="1"/>
</dbReference>
<evidence type="ECO:0000256" key="4">
    <source>
        <dbReference type="ARBA" id="ARBA00022833"/>
    </source>
</evidence>
<evidence type="ECO:0000313" key="10">
    <source>
        <dbReference type="Proteomes" id="UP001142610"/>
    </source>
</evidence>
<gene>
    <name evidence="9" type="primary">gluQRS</name>
    <name evidence="9" type="ORF">NOG11_02340</name>
</gene>
<dbReference type="InterPro" id="IPR014729">
    <property type="entry name" value="Rossmann-like_a/b/a_fold"/>
</dbReference>
<dbReference type="PANTHER" id="PTHR43311">
    <property type="entry name" value="GLUTAMATE--TRNA LIGASE"/>
    <property type="match status" value="1"/>
</dbReference>
<keyword evidence="3 7" id="KW-0547">Nucleotide-binding</keyword>
<dbReference type="NCBIfam" id="NF004315">
    <property type="entry name" value="PRK05710.1-4"/>
    <property type="match status" value="1"/>
</dbReference>
<reference evidence="9" key="1">
    <citation type="submission" date="2022-07" db="EMBL/GenBank/DDBJ databases">
        <title>Parvularcula maris sp. nov., an algicidal bacterium isolated from seawater.</title>
        <authorList>
            <person name="Li F."/>
        </authorList>
    </citation>
    <scope>NUCLEOTIDE SEQUENCE</scope>
    <source>
        <strain evidence="9">BGMRC 0090</strain>
    </source>
</reference>
<keyword evidence="5 7" id="KW-0067">ATP-binding</keyword>
<dbReference type="SUPFAM" id="SSF52374">
    <property type="entry name" value="Nucleotidylyl transferase"/>
    <property type="match status" value="1"/>
</dbReference>
<dbReference type="EMBL" id="JANIBC010000001">
    <property type="protein sequence ID" value="MCQ8184215.1"/>
    <property type="molecule type" value="Genomic_DNA"/>
</dbReference>
<evidence type="ECO:0000256" key="5">
    <source>
        <dbReference type="ARBA" id="ARBA00022840"/>
    </source>
</evidence>
<comment type="similarity">
    <text evidence="7">Belongs to the class-I aminoacyl-tRNA synthetase family.</text>
</comment>
<dbReference type="InterPro" id="IPR000924">
    <property type="entry name" value="Glu/Gln-tRNA-synth"/>
</dbReference>
<evidence type="ECO:0000256" key="2">
    <source>
        <dbReference type="ARBA" id="ARBA00022723"/>
    </source>
</evidence>
<dbReference type="AlphaFoldDB" id="A0A9X2RGT0"/>
<dbReference type="RefSeq" id="WP_256618020.1">
    <property type="nucleotide sequence ID" value="NZ_JANIBC010000001.1"/>
</dbReference>
<keyword evidence="6 7" id="KW-0030">Aminoacyl-tRNA synthetase</keyword>
<name>A0A9X2RGT0_9PROT</name>
<evidence type="ECO:0000256" key="3">
    <source>
        <dbReference type="ARBA" id="ARBA00022741"/>
    </source>
</evidence>
<dbReference type="InterPro" id="IPR020058">
    <property type="entry name" value="Glu/Gln-tRNA-synth_Ib_cat-dom"/>
</dbReference>
<dbReference type="PRINTS" id="PR00987">
    <property type="entry name" value="TRNASYNTHGLU"/>
</dbReference>
<dbReference type="InterPro" id="IPR001412">
    <property type="entry name" value="aa-tRNA-synth_I_CS"/>
</dbReference>
<keyword evidence="7" id="KW-0648">Protein biosynthesis</keyword>
<dbReference type="GO" id="GO:0005524">
    <property type="term" value="F:ATP binding"/>
    <property type="evidence" value="ECO:0007669"/>
    <property type="project" value="UniProtKB-KW"/>
</dbReference>
<sequence length="280" mass="31468">MPPSPVTRFAPSPSGYLHLGHAYSALLNHDHARENGGAFRLRIEDIDAGRCRPEFEEAVLEDLAWLGIEPDGEVVRQSGRLPIYEKAIEHLRTSGLLYRCFRTRSELNEMLRAPHGAPPAGLSPGPHDEAEEARLLEEDRPFAWRLSVERAREIISRGTVTAFVDGEEAAVTFTGEQDPIIARKDFPASYHLACVIDDAHQGVDLVWRGEDLRASLPVQLLLHELLRLPIPSYRHHKLILGPDGKRLAKRDRAATLRSWRREGHAPEALRRRLGLGPPRC</sequence>
<dbReference type="GO" id="GO:0005829">
    <property type="term" value="C:cytosol"/>
    <property type="evidence" value="ECO:0007669"/>
    <property type="project" value="TreeGrafter"/>
</dbReference>
<evidence type="ECO:0000259" key="8">
    <source>
        <dbReference type="Pfam" id="PF00749"/>
    </source>
</evidence>
<comment type="caution">
    <text evidence="9">The sequence shown here is derived from an EMBL/GenBank/DDBJ whole genome shotgun (WGS) entry which is preliminary data.</text>
</comment>
<dbReference type="EC" id="6.1.1.-" evidence="9"/>
<dbReference type="Pfam" id="PF00749">
    <property type="entry name" value="tRNA-synt_1c"/>
    <property type="match status" value="1"/>
</dbReference>
<dbReference type="PANTHER" id="PTHR43311:SF1">
    <property type="entry name" value="GLUTAMYL-Q TRNA(ASP) SYNTHETASE"/>
    <property type="match status" value="1"/>
</dbReference>
<dbReference type="Proteomes" id="UP001142610">
    <property type="component" value="Unassembled WGS sequence"/>
</dbReference>
<organism evidence="9 10">
    <name type="scientific">Parvularcula maris</name>
    <dbReference type="NCBI Taxonomy" id="2965077"/>
    <lineage>
        <taxon>Bacteria</taxon>
        <taxon>Pseudomonadati</taxon>
        <taxon>Pseudomonadota</taxon>
        <taxon>Alphaproteobacteria</taxon>
        <taxon>Parvularculales</taxon>
        <taxon>Parvularculaceae</taxon>
        <taxon>Parvularcula</taxon>
    </lineage>
</organism>
<evidence type="ECO:0000256" key="7">
    <source>
        <dbReference type="RuleBase" id="RU363037"/>
    </source>
</evidence>
<keyword evidence="4" id="KW-0862">Zinc</keyword>
<dbReference type="GO" id="GO:0004818">
    <property type="term" value="F:glutamate-tRNA ligase activity"/>
    <property type="evidence" value="ECO:0007669"/>
    <property type="project" value="TreeGrafter"/>
</dbReference>
<accession>A0A9X2RGT0</accession>
<keyword evidence="1 7" id="KW-0436">Ligase</keyword>
<keyword evidence="10" id="KW-1185">Reference proteome</keyword>
<protein>
    <submittedName>
        <fullName evidence="9">tRNA glutamyl-Q(34) synthetase GluQRS</fullName>
        <ecNumber evidence="9">6.1.1.-</ecNumber>
    </submittedName>
</protein>
<feature type="domain" description="Glutamyl/glutaminyl-tRNA synthetase class Ib catalytic" evidence="8">
    <location>
        <begin position="6"/>
        <end position="274"/>
    </location>
</feature>
<evidence type="ECO:0000256" key="1">
    <source>
        <dbReference type="ARBA" id="ARBA00022598"/>
    </source>
</evidence>